<keyword evidence="3" id="KW-0479">Metal-binding</keyword>
<evidence type="ECO:0000313" key="9">
    <source>
        <dbReference type="Proteomes" id="UP000294824"/>
    </source>
</evidence>
<dbReference type="InterPro" id="IPR035874">
    <property type="entry name" value="IDS"/>
</dbReference>
<dbReference type="Gene3D" id="3.40.720.10">
    <property type="entry name" value="Alkaline Phosphatase, subunit A"/>
    <property type="match status" value="1"/>
</dbReference>
<dbReference type="GO" id="GO:0004423">
    <property type="term" value="F:iduronate-2-sulfatase activity"/>
    <property type="evidence" value="ECO:0007669"/>
    <property type="project" value="InterPro"/>
</dbReference>
<comment type="cofactor">
    <cofactor evidence="1">
        <name>Ca(2+)</name>
        <dbReference type="ChEBI" id="CHEBI:29108"/>
    </cofactor>
</comment>
<sequence>MKYIHFKHSYYLFFLSFTLMINYSVFAQNSESKPNILFIAVDDMNDWIGPLGGMELSKTPNLDKLASQSMLFKNAHCASPACSPSRLSIMTGVQPSKSGNMQNEWYDGAQWRNEPIFKDIETIEQFFKNRGYKTLAGGKIYHTLAPPWEVLNQTEPESWGFYFPSAHAPLPYQIRAEDSIINPTHFKGKRLEYFTWGPLNIPEEKMADYQVVDWARYQLQQKHDKPFYLACGLFRPHMPWEVPQKYFDLYPLEDIPDLEIQENDLKDAFDHGRRNWHKWVLMNKQWKKVIQGYLASIAFADAQLGRLLKTLEESEYHKNTIVVLWSDHGMHMGEKENWEKFTLWEEATRVPLIIKAPGVTIAGSSSYQPVSLLDVYPSLAQLAGFEVPEHCDGVSVLPLIKNSKEKRNQSALTSFNFNRSTANYRKNPIIGHALRGERFRYIYYEKLGLEELYDHNNDPSEFNNLAYRKDSKHVIKEFRNELVGRVDYLTLEDFKKFPKEYIINNEVIEKTNFKTMNELIFME</sequence>
<evidence type="ECO:0000256" key="5">
    <source>
        <dbReference type="ARBA" id="ARBA00022801"/>
    </source>
</evidence>
<dbReference type="EMBL" id="SORL01000007">
    <property type="protein sequence ID" value="TDY64066.1"/>
    <property type="molecule type" value="Genomic_DNA"/>
</dbReference>
<reference evidence="8 9" key="1">
    <citation type="submission" date="2019-03" db="EMBL/GenBank/DDBJ databases">
        <title>Genomic Encyclopedia of Type Strains, Phase III (KMG-III): the genomes of soil and plant-associated and newly described type strains.</title>
        <authorList>
            <person name="Whitman W."/>
        </authorList>
    </citation>
    <scope>NUCLEOTIDE SEQUENCE [LARGE SCALE GENOMIC DNA]</scope>
    <source>
        <strain evidence="8 9">CECT 8301</strain>
    </source>
</reference>
<comment type="caution">
    <text evidence="8">The sequence shown here is derived from an EMBL/GenBank/DDBJ whole genome shotgun (WGS) entry which is preliminary data.</text>
</comment>
<gene>
    <name evidence="8" type="ORF">DFQ06_0967</name>
</gene>
<comment type="similarity">
    <text evidence="2">Belongs to the sulfatase family.</text>
</comment>
<proteinExistence type="inferred from homology"/>
<dbReference type="CDD" id="cd16030">
    <property type="entry name" value="iduronate-2-sulfatase"/>
    <property type="match status" value="1"/>
</dbReference>
<keyword evidence="9" id="KW-1185">Reference proteome</keyword>
<dbReference type="PANTHER" id="PTHR45953">
    <property type="entry name" value="IDURONATE 2-SULFATASE"/>
    <property type="match status" value="1"/>
</dbReference>
<evidence type="ECO:0000256" key="3">
    <source>
        <dbReference type="ARBA" id="ARBA00022723"/>
    </source>
</evidence>
<dbReference type="PANTHER" id="PTHR45953:SF1">
    <property type="entry name" value="IDURONATE 2-SULFATASE"/>
    <property type="match status" value="1"/>
</dbReference>
<dbReference type="Proteomes" id="UP000294824">
    <property type="component" value="Unassembled WGS sequence"/>
</dbReference>
<dbReference type="GO" id="GO:0046872">
    <property type="term" value="F:metal ion binding"/>
    <property type="evidence" value="ECO:0007669"/>
    <property type="project" value="UniProtKB-KW"/>
</dbReference>
<keyword evidence="4" id="KW-0732">Signal</keyword>
<keyword evidence="6" id="KW-0106">Calcium</keyword>
<feature type="domain" description="Sulfatase N-terminal" evidence="7">
    <location>
        <begin position="34"/>
        <end position="384"/>
    </location>
</feature>
<accession>A0A4R8MJ96</accession>
<evidence type="ECO:0000256" key="6">
    <source>
        <dbReference type="ARBA" id="ARBA00022837"/>
    </source>
</evidence>
<evidence type="ECO:0000313" key="8">
    <source>
        <dbReference type="EMBL" id="TDY64066.1"/>
    </source>
</evidence>
<organism evidence="8 9">
    <name type="scientific">Algibacter lectus</name>
    <dbReference type="NCBI Taxonomy" id="221126"/>
    <lineage>
        <taxon>Bacteria</taxon>
        <taxon>Pseudomonadati</taxon>
        <taxon>Bacteroidota</taxon>
        <taxon>Flavobacteriia</taxon>
        <taxon>Flavobacteriales</taxon>
        <taxon>Flavobacteriaceae</taxon>
        <taxon>Algibacter</taxon>
    </lineage>
</organism>
<dbReference type="InterPro" id="IPR000917">
    <property type="entry name" value="Sulfatase_N"/>
</dbReference>
<evidence type="ECO:0000259" key="7">
    <source>
        <dbReference type="Pfam" id="PF00884"/>
    </source>
</evidence>
<keyword evidence="5" id="KW-0378">Hydrolase</keyword>
<dbReference type="InterPro" id="IPR017850">
    <property type="entry name" value="Alkaline_phosphatase_core_sf"/>
</dbReference>
<name>A0A4R8MJ96_9FLAO</name>
<evidence type="ECO:0000256" key="1">
    <source>
        <dbReference type="ARBA" id="ARBA00001913"/>
    </source>
</evidence>
<dbReference type="AlphaFoldDB" id="A0A4R8MJ96"/>
<dbReference type="SUPFAM" id="SSF53649">
    <property type="entry name" value="Alkaline phosphatase-like"/>
    <property type="match status" value="1"/>
</dbReference>
<protein>
    <submittedName>
        <fullName evidence="8">Arylsulfatase A-like enzyme</fullName>
    </submittedName>
</protein>
<evidence type="ECO:0000256" key="4">
    <source>
        <dbReference type="ARBA" id="ARBA00022729"/>
    </source>
</evidence>
<dbReference type="GO" id="GO:0005737">
    <property type="term" value="C:cytoplasm"/>
    <property type="evidence" value="ECO:0007669"/>
    <property type="project" value="TreeGrafter"/>
</dbReference>
<dbReference type="Pfam" id="PF00884">
    <property type="entry name" value="Sulfatase"/>
    <property type="match status" value="1"/>
</dbReference>
<evidence type="ECO:0000256" key="2">
    <source>
        <dbReference type="ARBA" id="ARBA00008779"/>
    </source>
</evidence>